<reference evidence="1 2" key="1">
    <citation type="submission" date="2018-02" db="EMBL/GenBank/DDBJ databases">
        <title>Fusarium culmorum secondary metabolites in fungal-bacterial-plant interactions.</title>
        <authorList>
            <person name="Schmidt R."/>
        </authorList>
    </citation>
    <scope>NUCLEOTIDE SEQUENCE [LARGE SCALE GENOMIC DNA]</scope>
    <source>
        <strain evidence="1 2">PV</strain>
    </source>
</reference>
<accession>A0A2T4GLP1</accession>
<proteinExistence type="predicted"/>
<dbReference type="Proteomes" id="UP000241587">
    <property type="component" value="Unassembled WGS sequence"/>
</dbReference>
<dbReference type="OMA" id="TMAQHWE"/>
<organism evidence="1 2">
    <name type="scientific">Fusarium culmorum</name>
    <dbReference type="NCBI Taxonomy" id="5516"/>
    <lineage>
        <taxon>Eukaryota</taxon>
        <taxon>Fungi</taxon>
        <taxon>Dikarya</taxon>
        <taxon>Ascomycota</taxon>
        <taxon>Pezizomycotina</taxon>
        <taxon>Sordariomycetes</taxon>
        <taxon>Hypocreomycetidae</taxon>
        <taxon>Hypocreales</taxon>
        <taxon>Nectriaceae</taxon>
        <taxon>Fusarium</taxon>
    </lineage>
</organism>
<dbReference type="AlphaFoldDB" id="A0A2T4GLP1"/>
<name>A0A2T4GLP1_FUSCU</name>
<evidence type="ECO:0000313" key="1">
    <source>
        <dbReference type="EMBL" id="PTD04488.1"/>
    </source>
</evidence>
<dbReference type="OrthoDB" id="5392447at2759"/>
<comment type="caution">
    <text evidence="1">The sequence shown here is derived from an EMBL/GenBank/DDBJ whole genome shotgun (WGS) entry which is preliminary data.</text>
</comment>
<gene>
    <name evidence="1" type="ORF">FCULG_00001902</name>
</gene>
<keyword evidence="2" id="KW-1185">Reference proteome</keyword>
<protein>
    <submittedName>
        <fullName evidence="1">Uncharacterized protein</fullName>
    </submittedName>
</protein>
<sequence length="275" mass="32433">MSSISERDEWILSRTAPELEILRDEDDLIHLDEAIAFCNYLNGEITAMVAAQNITVMLRPAMEQCEYKPDDTERIMFFIISYLWQFDDDDDYDKILDLLVALQNLPSVPGIPWWRLPLFREVWDEFYHLNWSLCKEISFFKKVGTLEAKMYLRGLYPVDSNWAYRAINVICLQDAELEFVLHEIHPWLDLAGPTLVKNMEPAQVKCFDRAVKGRREKTYSIEATLYEHWEHWKKEFLQVSCDEEFFPRESRQMAGKCYEIMKGLVVAQPDPPTDT</sequence>
<dbReference type="EMBL" id="PVEM01000012">
    <property type="protein sequence ID" value="PTD04488.1"/>
    <property type="molecule type" value="Genomic_DNA"/>
</dbReference>
<evidence type="ECO:0000313" key="2">
    <source>
        <dbReference type="Proteomes" id="UP000241587"/>
    </source>
</evidence>